<keyword evidence="2" id="KW-1185">Reference proteome</keyword>
<organism evidence="1 2">
    <name type="scientific">Indibacter alkaliphilus (strain CCUG 57479 / KCTC 22604 / LW1)</name>
    <dbReference type="NCBI Taxonomy" id="1189612"/>
    <lineage>
        <taxon>Bacteria</taxon>
        <taxon>Pseudomonadati</taxon>
        <taxon>Bacteroidota</taxon>
        <taxon>Cytophagia</taxon>
        <taxon>Cytophagales</taxon>
        <taxon>Cyclobacteriaceae</taxon>
    </lineage>
</organism>
<dbReference type="Proteomes" id="UP000006073">
    <property type="component" value="Unassembled WGS sequence"/>
</dbReference>
<dbReference type="OrthoDB" id="631891at2"/>
<dbReference type="RefSeq" id="WP_009033857.1">
    <property type="nucleotide sequence ID" value="NZ_ALWO02000033.1"/>
</dbReference>
<dbReference type="STRING" id="1189612.A33Q_2246"/>
<dbReference type="eggNOG" id="ENOG502ZCRT">
    <property type="taxonomic scope" value="Bacteria"/>
</dbReference>
<dbReference type="EMBL" id="ALWO02000033">
    <property type="protein sequence ID" value="EOZ96476.1"/>
    <property type="molecule type" value="Genomic_DNA"/>
</dbReference>
<accession>S2DWL4</accession>
<name>S2DWL4_INDAL</name>
<reference evidence="1 2" key="1">
    <citation type="journal article" date="2013" name="Genome Announc.">
        <title>Draft Genome Sequence of Indibacter alkaliphilus Strain LW1T, Isolated from Lonar Lake, a Haloalkaline Lake in the Buldana District of Maharashtra, India.</title>
        <authorList>
            <person name="Singh A."/>
            <person name="Kumar Jangir P."/>
            <person name="Sharma R."/>
            <person name="Singh A."/>
            <person name="Kumar Pinnaka A."/>
            <person name="Shivaji S."/>
        </authorList>
    </citation>
    <scope>NUCLEOTIDE SEQUENCE [LARGE SCALE GENOMIC DNA]</scope>
    <source>
        <strain evidence="2">CCUG 57479 / KCTC 22604 / LW1</strain>
    </source>
</reference>
<protein>
    <submittedName>
        <fullName evidence="1">Uncharacterized protein</fullName>
    </submittedName>
</protein>
<evidence type="ECO:0000313" key="2">
    <source>
        <dbReference type="Proteomes" id="UP000006073"/>
    </source>
</evidence>
<proteinExistence type="predicted"/>
<dbReference type="AlphaFoldDB" id="S2DWL4"/>
<evidence type="ECO:0000313" key="1">
    <source>
        <dbReference type="EMBL" id="EOZ96476.1"/>
    </source>
</evidence>
<gene>
    <name evidence="1" type="ORF">A33Q_2246</name>
</gene>
<sequence length="425" mass="50376">MKKKIQTIDEKKFFKLPLEKGTFCLSKEILNAHSKFGKLIDYFQVETTELSFRNEILTLSVKLPGEPKKLVYLKVTEKELLVSCSFDTDFSYLSRYVYIALREFMGISGKAYFDKYYWPDFFDPKTGRSKYLQIINDRRGFDIKLKSKYPSFYKPGYPLLELQDDLEIPKDEIQPRSLAENLPITDKAIGFALADTILSSFHSNHYPFLVPLHGVTSKDREKIKTFATFHLNEDDGNELVLSQDQKELSKICFKMRELAPVSNSSWDDTFVPTSEELEKGKQLFKLWHQAYKLLLTQKYVYFFHTRGLKYVKGKPMRSWMRPCEFKKETPELVIKRMDKGDYFQIELAFRIKRKLNRLHYPNLTFFLRPETNWLEEYLLGSFNDWLVVSFFEKTKYKLAVLKSHYKGDFEDFINQLAERYEVIDS</sequence>
<comment type="caution">
    <text evidence="1">The sequence shown here is derived from an EMBL/GenBank/DDBJ whole genome shotgun (WGS) entry which is preliminary data.</text>
</comment>